<dbReference type="EMBL" id="JADJEV010000003">
    <property type="protein sequence ID" value="MBK6972594.1"/>
    <property type="molecule type" value="Genomic_DNA"/>
</dbReference>
<comment type="caution">
    <text evidence="8">The sequence shown here is derived from an EMBL/GenBank/DDBJ whole genome shotgun (WGS) entry which is preliminary data.</text>
</comment>
<keyword evidence="8" id="KW-0969">Cilium</keyword>
<dbReference type="InterPro" id="IPR025963">
    <property type="entry name" value="FLgD_Tudor"/>
</dbReference>
<evidence type="ECO:0000259" key="7">
    <source>
        <dbReference type="Pfam" id="PF13861"/>
    </source>
</evidence>
<evidence type="ECO:0000256" key="4">
    <source>
        <dbReference type="ARBA" id="ARBA00024746"/>
    </source>
</evidence>
<dbReference type="Pfam" id="PF13860">
    <property type="entry name" value="FlgD_ig"/>
    <property type="match status" value="1"/>
</dbReference>
<protein>
    <recommendedName>
        <fullName evidence="2 5">Basal-body rod modification protein FlgD</fullName>
    </recommendedName>
</protein>
<comment type="function">
    <text evidence="4 5">Required for flagellar hook formation. May act as a scaffolding protein.</text>
</comment>
<dbReference type="Gene3D" id="2.60.40.4070">
    <property type="match status" value="1"/>
</dbReference>
<evidence type="ECO:0000256" key="5">
    <source>
        <dbReference type="RuleBase" id="RU362076"/>
    </source>
</evidence>
<evidence type="ECO:0000256" key="1">
    <source>
        <dbReference type="ARBA" id="ARBA00010577"/>
    </source>
</evidence>
<evidence type="ECO:0000313" key="9">
    <source>
        <dbReference type="Proteomes" id="UP000807785"/>
    </source>
</evidence>
<dbReference type="Proteomes" id="UP000807785">
    <property type="component" value="Unassembled WGS sequence"/>
</dbReference>
<accession>A0A9D7HL31</accession>
<proteinExistence type="inferred from homology"/>
<dbReference type="GO" id="GO:0044781">
    <property type="term" value="P:bacterial-type flagellum organization"/>
    <property type="evidence" value="ECO:0007669"/>
    <property type="project" value="UniProtKB-UniRule"/>
</dbReference>
<gene>
    <name evidence="8" type="ORF">IPH26_06455</name>
</gene>
<keyword evidence="8" id="KW-0966">Cell projection</keyword>
<keyword evidence="3 5" id="KW-1005">Bacterial flagellum biogenesis</keyword>
<evidence type="ECO:0000256" key="2">
    <source>
        <dbReference type="ARBA" id="ARBA00016013"/>
    </source>
</evidence>
<feature type="domain" description="FlgD Tudor-like" evidence="7">
    <location>
        <begin position="90"/>
        <end position="223"/>
    </location>
</feature>
<organism evidence="8 9">
    <name type="scientific">Candidatus Methylophosphatis roskildensis</name>
    <dbReference type="NCBI Taxonomy" id="2899263"/>
    <lineage>
        <taxon>Bacteria</taxon>
        <taxon>Pseudomonadati</taxon>
        <taxon>Pseudomonadota</taxon>
        <taxon>Betaproteobacteria</taxon>
        <taxon>Nitrosomonadales</taxon>
        <taxon>Sterolibacteriaceae</taxon>
        <taxon>Candidatus Methylophosphatis</taxon>
    </lineage>
</organism>
<dbReference type="InterPro" id="IPR005648">
    <property type="entry name" value="FlgD"/>
</dbReference>
<dbReference type="Pfam" id="PF03963">
    <property type="entry name" value="FlgD"/>
    <property type="match status" value="1"/>
</dbReference>
<dbReference type="Gene3D" id="2.30.30.910">
    <property type="match status" value="1"/>
</dbReference>
<dbReference type="InterPro" id="IPR025965">
    <property type="entry name" value="FlgD/Vpr_Ig-like"/>
</dbReference>
<sequence>MASVNASSNTLSPEVLSAINGAGGTTRASAAVDGQDRFLMLLTTQLKNQDPLNPMDNAQMTSQLAQISTVDGINKLNATLEKLVGSQQGSEALQAAALVGRDVLVEGRNLQIAGAGASAGIELASAADNVAVNIVDANGLAVRTLSLGALDAGAHRFDWDGKSGSGAQVADGAYTITVQALKGNAAVVASPLQISRVTSVVRETSGVSLDLGAQGRIGLADVKEIL</sequence>
<reference evidence="8" key="1">
    <citation type="submission" date="2020-10" db="EMBL/GenBank/DDBJ databases">
        <title>Connecting structure to function with the recovery of over 1000 high-quality activated sludge metagenome-assembled genomes encoding full-length rRNA genes using long-read sequencing.</title>
        <authorList>
            <person name="Singleton C.M."/>
            <person name="Petriglieri F."/>
            <person name="Kristensen J.M."/>
            <person name="Kirkegaard R.H."/>
            <person name="Michaelsen T.Y."/>
            <person name="Andersen M.H."/>
            <person name="Karst S.M."/>
            <person name="Dueholm M.S."/>
            <person name="Nielsen P.H."/>
            <person name="Albertsen M."/>
        </authorList>
    </citation>
    <scope>NUCLEOTIDE SEQUENCE</scope>
    <source>
        <strain evidence="8">Bjer_18-Q3-R1-45_BAT3C.347</strain>
    </source>
</reference>
<feature type="domain" description="FlgD/Vpr Ig-like" evidence="6">
    <location>
        <begin position="110"/>
        <end position="183"/>
    </location>
</feature>
<comment type="similarity">
    <text evidence="1 5">Belongs to the FlgD family.</text>
</comment>
<evidence type="ECO:0000313" key="8">
    <source>
        <dbReference type="EMBL" id="MBK6972594.1"/>
    </source>
</evidence>
<dbReference type="Pfam" id="PF13861">
    <property type="entry name" value="FLgD_tudor"/>
    <property type="match status" value="1"/>
</dbReference>
<evidence type="ECO:0000259" key="6">
    <source>
        <dbReference type="Pfam" id="PF13860"/>
    </source>
</evidence>
<keyword evidence="8" id="KW-0282">Flagellum</keyword>
<dbReference type="AlphaFoldDB" id="A0A9D7HL31"/>
<evidence type="ECO:0000256" key="3">
    <source>
        <dbReference type="ARBA" id="ARBA00022795"/>
    </source>
</evidence>
<name>A0A9D7HL31_9PROT</name>